<comment type="similarity">
    <text evidence="7">Belongs to the protein kinase superfamily.</text>
</comment>
<evidence type="ECO:0000256" key="2">
    <source>
        <dbReference type="ARBA" id="ARBA00022679"/>
    </source>
</evidence>
<feature type="binding site" evidence="6">
    <location>
        <position position="83"/>
    </location>
    <ligand>
        <name>ATP</name>
        <dbReference type="ChEBI" id="CHEBI:30616"/>
    </ligand>
</feature>
<feature type="domain" description="Protein kinase" evidence="8">
    <location>
        <begin position="54"/>
        <end position="323"/>
    </location>
</feature>
<gene>
    <name evidence="9" type="ORF">Sjap_018842</name>
</gene>
<evidence type="ECO:0000313" key="9">
    <source>
        <dbReference type="EMBL" id="KAK9110782.1"/>
    </source>
</evidence>
<name>A0AAP0NJX0_9MAGN</name>
<dbReference type="Gene3D" id="3.30.200.20">
    <property type="entry name" value="Phosphorylase Kinase, domain 1"/>
    <property type="match status" value="1"/>
</dbReference>
<dbReference type="InterPro" id="IPR001245">
    <property type="entry name" value="Ser-Thr/Tyr_kinase_cat_dom"/>
</dbReference>
<evidence type="ECO:0000256" key="4">
    <source>
        <dbReference type="ARBA" id="ARBA00022777"/>
    </source>
</evidence>
<dbReference type="InterPro" id="IPR011009">
    <property type="entry name" value="Kinase-like_dom_sf"/>
</dbReference>
<sequence length="339" mass="38247">MVLVRQRRHQEALKLPLPPPASSPFPFHQQRVPFPLPLVPSEPDSPSIEKLSDLEKLAVLGHGSSGIVYKVRHRRNLQIYALKVVRFEQDNIAAGIRRQADLEADILKQVNSQFIVRCYGVFDSCTEYSEASDLCFLMEYMEGGSLQDLLKIRRRLPEAAISDMARRVLEGLKYLHEMHIVHRDIKPSNLLINRKGEVKIADFGVSCRDGCCDFSCAGTCAYMSPERFDPERWNISGTISDGFAGDIWALGVALLECHAGHFPLIPADQKLDWATLMCAICFCDAPEMPSTASAEFRSFIYQCLEKDWRRRGSVGELLSHPFVAKNKSSSTEQLIDEFL</sequence>
<keyword evidence="1 7" id="KW-0723">Serine/threonine-protein kinase</keyword>
<protein>
    <recommendedName>
        <fullName evidence="8">Protein kinase domain-containing protein</fullName>
    </recommendedName>
</protein>
<dbReference type="InterPro" id="IPR017441">
    <property type="entry name" value="Protein_kinase_ATP_BS"/>
</dbReference>
<dbReference type="AlphaFoldDB" id="A0AAP0NJX0"/>
<evidence type="ECO:0000259" key="8">
    <source>
        <dbReference type="PROSITE" id="PS50011"/>
    </source>
</evidence>
<evidence type="ECO:0000256" key="6">
    <source>
        <dbReference type="PROSITE-ProRule" id="PRU10141"/>
    </source>
</evidence>
<keyword evidence="4" id="KW-0418">Kinase</keyword>
<dbReference type="PANTHER" id="PTHR24361">
    <property type="entry name" value="MITOGEN-ACTIVATED KINASE KINASE KINASE"/>
    <property type="match status" value="1"/>
</dbReference>
<dbReference type="InterPro" id="IPR008271">
    <property type="entry name" value="Ser/Thr_kinase_AS"/>
</dbReference>
<dbReference type="InterPro" id="IPR053235">
    <property type="entry name" value="Ser_Thr_kinase"/>
</dbReference>
<proteinExistence type="inferred from homology"/>
<evidence type="ECO:0000256" key="7">
    <source>
        <dbReference type="RuleBase" id="RU000304"/>
    </source>
</evidence>
<dbReference type="PANTHER" id="PTHR24361:SF747">
    <property type="entry name" value="MITOGEN-ACTIVATED PROTEIN KINASE KINASE 10"/>
    <property type="match status" value="1"/>
</dbReference>
<comment type="caution">
    <text evidence="9">The sequence shown here is derived from an EMBL/GenBank/DDBJ whole genome shotgun (WGS) entry which is preliminary data.</text>
</comment>
<dbReference type="InterPro" id="IPR000719">
    <property type="entry name" value="Prot_kinase_dom"/>
</dbReference>
<dbReference type="GO" id="GO:0004674">
    <property type="term" value="F:protein serine/threonine kinase activity"/>
    <property type="evidence" value="ECO:0007669"/>
    <property type="project" value="UniProtKB-KW"/>
</dbReference>
<evidence type="ECO:0000256" key="3">
    <source>
        <dbReference type="ARBA" id="ARBA00022741"/>
    </source>
</evidence>
<keyword evidence="5 6" id="KW-0067">ATP-binding</keyword>
<dbReference type="GO" id="GO:0005737">
    <property type="term" value="C:cytoplasm"/>
    <property type="evidence" value="ECO:0007669"/>
    <property type="project" value="TreeGrafter"/>
</dbReference>
<dbReference type="CDD" id="cd06623">
    <property type="entry name" value="PKc_MAPKK_plant_like"/>
    <property type="match status" value="1"/>
</dbReference>
<accession>A0AAP0NJX0</accession>
<keyword evidence="10" id="KW-1185">Reference proteome</keyword>
<dbReference type="SUPFAM" id="SSF56112">
    <property type="entry name" value="Protein kinase-like (PK-like)"/>
    <property type="match status" value="1"/>
</dbReference>
<evidence type="ECO:0000256" key="5">
    <source>
        <dbReference type="ARBA" id="ARBA00022840"/>
    </source>
</evidence>
<dbReference type="PROSITE" id="PS00108">
    <property type="entry name" value="PROTEIN_KINASE_ST"/>
    <property type="match status" value="1"/>
</dbReference>
<dbReference type="Gene3D" id="1.10.510.10">
    <property type="entry name" value="Transferase(Phosphotransferase) domain 1"/>
    <property type="match status" value="1"/>
</dbReference>
<dbReference type="Proteomes" id="UP001417504">
    <property type="component" value="Unassembled WGS sequence"/>
</dbReference>
<dbReference type="EMBL" id="JBBNAE010000007">
    <property type="protein sequence ID" value="KAK9110782.1"/>
    <property type="molecule type" value="Genomic_DNA"/>
</dbReference>
<dbReference type="SMART" id="SM00220">
    <property type="entry name" value="S_TKc"/>
    <property type="match status" value="1"/>
</dbReference>
<organism evidence="9 10">
    <name type="scientific">Stephania japonica</name>
    <dbReference type="NCBI Taxonomy" id="461633"/>
    <lineage>
        <taxon>Eukaryota</taxon>
        <taxon>Viridiplantae</taxon>
        <taxon>Streptophyta</taxon>
        <taxon>Embryophyta</taxon>
        <taxon>Tracheophyta</taxon>
        <taxon>Spermatophyta</taxon>
        <taxon>Magnoliopsida</taxon>
        <taxon>Ranunculales</taxon>
        <taxon>Menispermaceae</taxon>
        <taxon>Menispermoideae</taxon>
        <taxon>Cissampelideae</taxon>
        <taxon>Stephania</taxon>
    </lineage>
</organism>
<dbReference type="GO" id="GO:0005524">
    <property type="term" value="F:ATP binding"/>
    <property type="evidence" value="ECO:0007669"/>
    <property type="project" value="UniProtKB-UniRule"/>
</dbReference>
<dbReference type="Pfam" id="PF00069">
    <property type="entry name" value="Pkinase"/>
    <property type="match status" value="1"/>
</dbReference>
<evidence type="ECO:0000313" key="10">
    <source>
        <dbReference type="Proteomes" id="UP001417504"/>
    </source>
</evidence>
<keyword evidence="3 6" id="KW-0547">Nucleotide-binding</keyword>
<dbReference type="PROSITE" id="PS50011">
    <property type="entry name" value="PROTEIN_KINASE_DOM"/>
    <property type="match status" value="1"/>
</dbReference>
<dbReference type="PRINTS" id="PR00109">
    <property type="entry name" value="TYRKINASE"/>
</dbReference>
<reference evidence="9 10" key="1">
    <citation type="submission" date="2024-01" db="EMBL/GenBank/DDBJ databases">
        <title>Genome assemblies of Stephania.</title>
        <authorList>
            <person name="Yang L."/>
        </authorList>
    </citation>
    <scope>NUCLEOTIDE SEQUENCE [LARGE SCALE GENOMIC DNA]</scope>
    <source>
        <strain evidence="9">QJT</strain>
        <tissue evidence="9">Leaf</tissue>
    </source>
</reference>
<dbReference type="PROSITE" id="PS00107">
    <property type="entry name" value="PROTEIN_KINASE_ATP"/>
    <property type="match status" value="1"/>
</dbReference>
<evidence type="ECO:0000256" key="1">
    <source>
        <dbReference type="ARBA" id="ARBA00022527"/>
    </source>
</evidence>
<keyword evidence="2" id="KW-0808">Transferase</keyword>